<organism evidence="2 3">
    <name type="scientific">Canna indica</name>
    <name type="common">Indian-shot</name>
    <dbReference type="NCBI Taxonomy" id="4628"/>
    <lineage>
        <taxon>Eukaryota</taxon>
        <taxon>Viridiplantae</taxon>
        <taxon>Streptophyta</taxon>
        <taxon>Embryophyta</taxon>
        <taxon>Tracheophyta</taxon>
        <taxon>Spermatophyta</taxon>
        <taxon>Magnoliopsida</taxon>
        <taxon>Liliopsida</taxon>
        <taxon>Zingiberales</taxon>
        <taxon>Cannaceae</taxon>
        <taxon>Canna</taxon>
    </lineage>
</organism>
<protein>
    <submittedName>
        <fullName evidence="2">Uncharacterized protein</fullName>
    </submittedName>
</protein>
<feature type="compositionally biased region" description="Basic and acidic residues" evidence="1">
    <location>
        <begin position="1"/>
        <end position="32"/>
    </location>
</feature>
<proteinExistence type="predicted"/>
<evidence type="ECO:0000313" key="3">
    <source>
        <dbReference type="Proteomes" id="UP001327560"/>
    </source>
</evidence>
<feature type="compositionally biased region" description="Basic residues" evidence="1">
    <location>
        <begin position="71"/>
        <end position="82"/>
    </location>
</feature>
<dbReference type="Proteomes" id="UP001327560">
    <property type="component" value="Chromosome 6"/>
</dbReference>
<name>A0AAQ3KP69_9LILI</name>
<dbReference type="EMBL" id="CP136895">
    <property type="protein sequence ID" value="WOL09587.1"/>
    <property type="molecule type" value="Genomic_DNA"/>
</dbReference>
<evidence type="ECO:0000313" key="2">
    <source>
        <dbReference type="EMBL" id="WOL09587.1"/>
    </source>
</evidence>
<feature type="compositionally biased region" description="Polar residues" evidence="1">
    <location>
        <begin position="90"/>
        <end position="101"/>
    </location>
</feature>
<evidence type="ECO:0000256" key="1">
    <source>
        <dbReference type="SAM" id="MobiDB-lite"/>
    </source>
</evidence>
<accession>A0AAQ3KP69</accession>
<feature type="region of interest" description="Disordered" evidence="1">
    <location>
        <begin position="1"/>
        <end position="47"/>
    </location>
</feature>
<feature type="region of interest" description="Disordered" evidence="1">
    <location>
        <begin position="62"/>
        <end position="101"/>
    </location>
</feature>
<sequence length="150" mass="16495">MSDLKGKAKQYDIGAHEDELRRLCDDGEEKVAPEAAGGSGSGEGVRGMKEIDKAIKKLFVRNLESADGQSPKKKQKKTKKTKKQNDKESWASNPSYSFDGSTSGCCLPSLGRRSSSDVKAAKKPSNHQLLLKSIIEKNDFYSMECNVHSR</sequence>
<reference evidence="2 3" key="1">
    <citation type="submission" date="2023-10" db="EMBL/GenBank/DDBJ databases">
        <title>Chromosome-scale genome assembly provides insights into flower coloration mechanisms of Canna indica.</title>
        <authorList>
            <person name="Li C."/>
        </authorList>
    </citation>
    <scope>NUCLEOTIDE SEQUENCE [LARGE SCALE GENOMIC DNA]</scope>
    <source>
        <tissue evidence="2">Flower</tissue>
    </source>
</reference>
<dbReference type="AlphaFoldDB" id="A0AAQ3KP69"/>
<keyword evidence="3" id="KW-1185">Reference proteome</keyword>
<gene>
    <name evidence="2" type="ORF">Cni_G18340</name>
</gene>